<keyword evidence="5 7" id="KW-0472">Membrane</keyword>
<evidence type="ECO:0000256" key="4">
    <source>
        <dbReference type="ARBA" id="ARBA00022989"/>
    </source>
</evidence>
<proteinExistence type="inferred from homology"/>
<feature type="transmembrane region" description="Helical" evidence="7">
    <location>
        <begin position="367"/>
        <end position="385"/>
    </location>
</feature>
<evidence type="ECO:0000256" key="7">
    <source>
        <dbReference type="SAM" id="Phobius"/>
    </source>
</evidence>
<accession>A0A8J3QPS0</accession>
<dbReference type="Proteomes" id="UP000642748">
    <property type="component" value="Unassembled WGS sequence"/>
</dbReference>
<feature type="transmembrane region" description="Helical" evidence="7">
    <location>
        <begin position="896"/>
        <end position="918"/>
    </location>
</feature>
<dbReference type="GO" id="GO:0005886">
    <property type="term" value="C:plasma membrane"/>
    <property type="evidence" value="ECO:0007669"/>
    <property type="project" value="UniProtKB-SubCell"/>
</dbReference>
<sequence>MIRLILGALRARRAQTVTVLVLAVLAATAATAAPWYVLAADNTALVNDVLTAPATQRVVSTSRTQDLDRDPAELLAAYHADVASAFDIPGVDTYLGLSQIARYQQGSVSVAIPVNYREKVCDHVVLTGRCPSAPGDAMLTRRSADLARVHVGDTMPVRPDDSKPGATLHVVGIYDPVDPSGAYWSDPVYDPPSDSAAAAARTDPVFVPLATFAPGGLDAPQILEDVTLPLDAFRNPDLGDRIDYAQFQLSQHGMQVALGSSQVLNRITEDQQLIGVGVLVGAVQLLALSWFALFLAGRFTSQDRRRDVALLKLRGATFGRLLRLAAGQSAAPILAGTVLGVGLGYLLARLSAGEVTGPGRTTLAWELSAGAVVLAVAGALLAIIASEWRILRAPVADLLRQVPSRSGSRGAGTGRELRRAGVVDLAVIVLAVAGAYQVRAQGGVDGSAPGLALLAPGLVALAVALLLARALSYLAGRFGVVALRTGRLRLGLGALQVARRPGTERVFALLAVAVAVLGTAAMGWQTSSQARHSRAMVELGADRQLTVRAASRQQLLSAVRAADPSGRYAMAVVSNSSSVQGTPPVLAVDASRLASVVSWQPGYGTSPAALAARLRPPAPAPLTFAGTGVTLDAAMIAGPADTRILVDLVRVSTGAPVRLEFGPLAPGRHSYQAAAADCAGGCRLASFALSGPLLKSGDYAPAAPDTTVTLYAIGQQGPDSVVAGPAVLDDVRRWHGPLIAHPSGPILAATDDGLTVTTPPPVPGTAGSVLIDRIFPVDAPLPLPGVLAGGVPGIWQAGESTLAPFGVDVVPVRVVGTAPALPVLGGTGLLIDLDGADRAVTEASVGDLQQVWLAPGAPSSIVDKLHASGLTILRTDSIGADLTRLGTAGLTAAQRFALLTAIVGVLLGAAAVTVAGAVEREPRAAELSALRTQGLTGRAARAIGYGGYATPVGLAVLSGVAGAVLARFLAGSGLPVFADLWAVIPAPTGLRPLSLLLSAAGAAVLLAGAAVVAGYQLNRVMRAGGTAR</sequence>
<gene>
    <name evidence="10" type="ORF">Raf01_16770</name>
</gene>
<keyword evidence="8" id="KW-0732">Signal</keyword>
<evidence type="ECO:0000256" key="1">
    <source>
        <dbReference type="ARBA" id="ARBA00004651"/>
    </source>
</evidence>
<comment type="subcellular location">
    <subcellularLocation>
        <location evidence="1">Cell membrane</location>
        <topology evidence="1">Multi-pass membrane protein</topology>
    </subcellularLocation>
</comment>
<feature type="chain" id="PRO_5038722613" description="ABC3 transporter permease C-terminal domain-containing protein" evidence="8">
    <location>
        <begin position="33"/>
        <end position="1028"/>
    </location>
</feature>
<evidence type="ECO:0000256" key="6">
    <source>
        <dbReference type="ARBA" id="ARBA00038076"/>
    </source>
</evidence>
<evidence type="ECO:0000256" key="8">
    <source>
        <dbReference type="SAM" id="SignalP"/>
    </source>
</evidence>
<evidence type="ECO:0000313" key="11">
    <source>
        <dbReference type="Proteomes" id="UP000642748"/>
    </source>
</evidence>
<protein>
    <recommendedName>
        <fullName evidence="9">ABC3 transporter permease C-terminal domain-containing protein</fullName>
    </recommendedName>
</protein>
<comment type="caution">
    <text evidence="10">The sequence shown here is derived from an EMBL/GenBank/DDBJ whole genome shotgun (WGS) entry which is preliminary data.</text>
</comment>
<reference evidence="10" key="1">
    <citation type="submission" date="2021-01" db="EMBL/GenBank/DDBJ databases">
        <title>Whole genome shotgun sequence of Rugosimonospora africana NBRC 104875.</title>
        <authorList>
            <person name="Komaki H."/>
            <person name="Tamura T."/>
        </authorList>
    </citation>
    <scope>NUCLEOTIDE SEQUENCE</scope>
    <source>
        <strain evidence="10">NBRC 104875</strain>
    </source>
</reference>
<feature type="transmembrane region" description="Helical" evidence="7">
    <location>
        <begin position="273"/>
        <end position="296"/>
    </location>
</feature>
<dbReference type="PANTHER" id="PTHR30572">
    <property type="entry name" value="MEMBRANE COMPONENT OF TRANSPORTER-RELATED"/>
    <property type="match status" value="1"/>
</dbReference>
<dbReference type="AlphaFoldDB" id="A0A8J3QPS0"/>
<organism evidence="10 11">
    <name type="scientific">Rugosimonospora africana</name>
    <dbReference type="NCBI Taxonomy" id="556532"/>
    <lineage>
        <taxon>Bacteria</taxon>
        <taxon>Bacillati</taxon>
        <taxon>Actinomycetota</taxon>
        <taxon>Actinomycetes</taxon>
        <taxon>Micromonosporales</taxon>
        <taxon>Micromonosporaceae</taxon>
        <taxon>Rugosimonospora</taxon>
    </lineage>
</organism>
<dbReference type="InterPro" id="IPR003838">
    <property type="entry name" value="ABC3_permease_C"/>
</dbReference>
<dbReference type="RefSeq" id="WP_203917190.1">
    <property type="nucleotide sequence ID" value="NZ_BONZ01000015.1"/>
</dbReference>
<feature type="domain" description="ABC3 transporter permease C-terminal" evidence="9">
    <location>
        <begin position="282"/>
        <end position="394"/>
    </location>
</feature>
<feature type="transmembrane region" description="Helical" evidence="7">
    <location>
        <begin position="506"/>
        <end position="524"/>
    </location>
</feature>
<dbReference type="GO" id="GO:0022857">
    <property type="term" value="F:transmembrane transporter activity"/>
    <property type="evidence" value="ECO:0007669"/>
    <property type="project" value="TreeGrafter"/>
</dbReference>
<feature type="transmembrane region" description="Helical" evidence="7">
    <location>
        <begin position="321"/>
        <end position="347"/>
    </location>
</feature>
<keyword evidence="4 7" id="KW-1133">Transmembrane helix</keyword>
<evidence type="ECO:0000259" key="9">
    <source>
        <dbReference type="Pfam" id="PF02687"/>
    </source>
</evidence>
<evidence type="ECO:0000256" key="5">
    <source>
        <dbReference type="ARBA" id="ARBA00023136"/>
    </source>
</evidence>
<keyword evidence="11" id="KW-1185">Reference proteome</keyword>
<evidence type="ECO:0000256" key="2">
    <source>
        <dbReference type="ARBA" id="ARBA00022475"/>
    </source>
</evidence>
<comment type="similarity">
    <text evidence="6">Belongs to the ABC-4 integral membrane protein family.</text>
</comment>
<name>A0A8J3QPS0_9ACTN</name>
<keyword evidence="3 7" id="KW-0812">Transmembrane</keyword>
<dbReference type="PANTHER" id="PTHR30572:SF4">
    <property type="entry name" value="ABC TRANSPORTER PERMEASE YTRF"/>
    <property type="match status" value="1"/>
</dbReference>
<dbReference type="EMBL" id="BONZ01000015">
    <property type="protein sequence ID" value="GIH13505.1"/>
    <property type="molecule type" value="Genomic_DNA"/>
</dbReference>
<feature type="signal peptide" evidence="8">
    <location>
        <begin position="1"/>
        <end position="32"/>
    </location>
</feature>
<feature type="transmembrane region" description="Helical" evidence="7">
    <location>
        <begin position="990"/>
        <end position="1013"/>
    </location>
</feature>
<feature type="transmembrane region" description="Helical" evidence="7">
    <location>
        <begin position="450"/>
        <end position="468"/>
    </location>
</feature>
<evidence type="ECO:0000313" key="10">
    <source>
        <dbReference type="EMBL" id="GIH13505.1"/>
    </source>
</evidence>
<feature type="transmembrane region" description="Helical" evidence="7">
    <location>
        <begin position="948"/>
        <end position="970"/>
    </location>
</feature>
<dbReference type="Pfam" id="PF02687">
    <property type="entry name" value="FtsX"/>
    <property type="match status" value="1"/>
</dbReference>
<feature type="transmembrane region" description="Helical" evidence="7">
    <location>
        <begin position="420"/>
        <end position="438"/>
    </location>
</feature>
<dbReference type="InterPro" id="IPR050250">
    <property type="entry name" value="Macrolide_Exporter_MacB"/>
</dbReference>
<evidence type="ECO:0000256" key="3">
    <source>
        <dbReference type="ARBA" id="ARBA00022692"/>
    </source>
</evidence>
<keyword evidence="2" id="KW-1003">Cell membrane</keyword>